<dbReference type="AlphaFoldDB" id="G0U3J1"/>
<dbReference type="OMA" id="WYATGCV"/>
<dbReference type="VEuPathDB" id="TriTrypDB:TvY486_0906690"/>
<evidence type="ECO:0000256" key="1">
    <source>
        <dbReference type="ARBA" id="ARBA00004123"/>
    </source>
</evidence>
<dbReference type="EMBL" id="HE573025">
    <property type="protein sequence ID" value="CCC50848.1"/>
    <property type="molecule type" value="Genomic_DNA"/>
</dbReference>
<dbReference type="SUPFAM" id="SSF63393">
    <property type="entry name" value="RNA polymerase subunits"/>
    <property type="match status" value="1"/>
</dbReference>
<comment type="similarity">
    <text evidence="2">Belongs to the SPT4 family.</text>
</comment>
<dbReference type="Gene3D" id="3.30.40.210">
    <property type="match status" value="1"/>
</dbReference>
<dbReference type="Pfam" id="PF06093">
    <property type="entry name" value="Spt4"/>
    <property type="match status" value="1"/>
</dbReference>
<protein>
    <recommendedName>
        <fullName evidence="6">Spt4/RpoE2 zinc finger domain-containing protein</fullName>
    </recommendedName>
</protein>
<evidence type="ECO:0000313" key="7">
    <source>
        <dbReference type="EMBL" id="CCC50848.1"/>
    </source>
</evidence>
<dbReference type="GO" id="GO:0008270">
    <property type="term" value="F:zinc ion binding"/>
    <property type="evidence" value="ECO:0007669"/>
    <property type="project" value="InterPro"/>
</dbReference>
<dbReference type="GO" id="GO:0140673">
    <property type="term" value="P:transcription elongation-coupled chromatin remodeling"/>
    <property type="evidence" value="ECO:0007669"/>
    <property type="project" value="InterPro"/>
</dbReference>
<dbReference type="SMART" id="SM01389">
    <property type="entry name" value="Spt4"/>
    <property type="match status" value="1"/>
</dbReference>
<dbReference type="GO" id="GO:0032044">
    <property type="term" value="C:DSIF complex"/>
    <property type="evidence" value="ECO:0007669"/>
    <property type="project" value="TreeGrafter"/>
</dbReference>
<feature type="compositionally biased region" description="Acidic residues" evidence="5">
    <location>
        <begin position="93"/>
        <end position="126"/>
    </location>
</feature>
<comment type="subcellular location">
    <subcellularLocation>
        <location evidence="1">Nucleus</location>
    </subcellularLocation>
</comment>
<organism evidence="7">
    <name type="scientific">Trypanosoma vivax (strain Y486)</name>
    <dbReference type="NCBI Taxonomy" id="1055687"/>
    <lineage>
        <taxon>Eukaryota</taxon>
        <taxon>Discoba</taxon>
        <taxon>Euglenozoa</taxon>
        <taxon>Kinetoplastea</taxon>
        <taxon>Metakinetoplastina</taxon>
        <taxon>Trypanosomatida</taxon>
        <taxon>Trypanosomatidae</taxon>
        <taxon>Trypanosoma</taxon>
        <taxon>Duttonella</taxon>
    </lineage>
</organism>
<dbReference type="InterPro" id="IPR038510">
    <property type="entry name" value="Spt4_sf"/>
</dbReference>
<evidence type="ECO:0000256" key="3">
    <source>
        <dbReference type="ARBA" id="ARBA00023163"/>
    </source>
</evidence>
<dbReference type="GO" id="GO:0000993">
    <property type="term" value="F:RNA polymerase II complex binding"/>
    <property type="evidence" value="ECO:0007669"/>
    <property type="project" value="TreeGrafter"/>
</dbReference>
<keyword evidence="3" id="KW-0804">Transcription</keyword>
<dbReference type="GO" id="GO:0006355">
    <property type="term" value="P:regulation of DNA-templated transcription"/>
    <property type="evidence" value="ECO:0007669"/>
    <property type="project" value="InterPro"/>
</dbReference>
<feature type="region of interest" description="Disordered" evidence="5">
    <location>
        <begin position="88"/>
        <end position="149"/>
    </location>
</feature>
<accession>G0U3J1</accession>
<evidence type="ECO:0000256" key="4">
    <source>
        <dbReference type="ARBA" id="ARBA00023242"/>
    </source>
</evidence>
<name>G0U3J1_TRYVY</name>
<gene>
    <name evidence="7" type="ORF">TVY486_0906690</name>
</gene>
<dbReference type="PANTHER" id="PTHR12882:SF1">
    <property type="entry name" value="TRANSCRIPTION ELONGATION FACTOR SPT4"/>
    <property type="match status" value="1"/>
</dbReference>
<dbReference type="InterPro" id="IPR022800">
    <property type="entry name" value="Spt4/RpoE2_Znf"/>
</dbReference>
<dbReference type="PANTHER" id="PTHR12882">
    <property type="entry name" value="SUPPRESSOR OF TY 4"/>
    <property type="match status" value="1"/>
</dbReference>
<dbReference type="InterPro" id="IPR009287">
    <property type="entry name" value="Spt4"/>
</dbReference>
<reference evidence="7" key="1">
    <citation type="journal article" date="2012" name="Proc. Natl. Acad. Sci. U.S.A.">
        <title>Antigenic diversity is generated by distinct evolutionary mechanisms in African trypanosome species.</title>
        <authorList>
            <person name="Jackson A.P."/>
            <person name="Berry A."/>
            <person name="Aslett M."/>
            <person name="Allison H.C."/>
            <person name="Burton P."/>
            <person name="Vavrova-Anderson J."/>
            <person name="Brown R."/>
            <person name="Browne H."/>
            <person name="Corton N."/>
            <person name="Hauser H."/>
            <person name="Gamble J."/>
            <person name="Gilderthorp R."/>
            <person name="Marcello L."/>
            <person name="McQuillan J."/>
            <person name="Otto T.D."/>
            <person name="Quail M.A."/>
            <person name="Sanders M.J."/>
            <person name="van Tonder A."/>
            <person name="Ginger M.L."/>
            <person name="Field M.C."/>
            <person name="Barry J.D."/>
            <person name="Hertz-Fowler C."/>
            <person name="Berriman M."/>
        </authorList>
    </citation>
    <scope>NUCLEOTIDE SEQUENCE</scope>
    <source>
        <strain evidence="7">Y486</strain>
    </source>
</reference>
<dbReference type="InterPro" id="IPR029040">
    <property type="entry name" value="RPABC4/Spt4"/>
</dbReference>
<dbReference type="CDD" id="cd07973">
    <property type="entry name" value="Spt4"/>
    <property type="match status" value="1"/>
</dbReference>
<evidence type="ECO:0000256" key="2">
    <source>
        <dbReference type="ARBA" id="ARBA00010464"/>
    </source>
</evidence>
<feature type="domain" description="Spt4/RpoE2 zinc finger" evidence="6">
    <location>
        <begin position="18"/>
        <end position="92"/>
    </location>
</feature>
<keyword evidence="4" id="KW-0539">Nucleus</keyword>
<evidence type="ECO:0000259" key="6">
    <source>
        <dbReference type="SMART" id="SM01389"/>
    </source>
</evidence>
<proteinExistence type="inferred from homology"/>
<evidence type="ECO:0000256" key="5">
    <source>
        <dbReference type="SAM" id="MobiDB-lite"/>
    </source>
</evidence>
<sequence>MVDDVEPPPQLPVGERGYLACRQCRLVLTEKQFLLEGCGVCGTGPVSRQELPDVTTAEFANFVGLIAPEKSWIARLIGKTDCPNGVFAAEIEMHDEEQSEGDDDDDDNEEEEEAVEEGDGQGEGEGEQGSGGVPPMMTDEELLLASFDS</sequence>